<evidence type="ECO:0000313" key="4">
    <source>
        <dbReference type="Proteomes" id="UP000234240"/>
    </source>
</evidence>
<dbReference type="SUPFAM" id="SSF56349">
    <property type="entry name" value="DNA breaking-rejoining enzymes"/>
    <property type="match status" value="1"/>
</dbReference>
<sequence length="150" mass="16652">AIVNVGYTKTIVNNRGVVKKLAPQVTAWLSEWLEMADLATKPDAFIFCRVDRYNYAHVAHNPMGHKAIETIFADAWCALHGKPAASGISRYRTWTGHSARVGATQDMATNGVSLTQIMHEGTWKRPEQVLSYIRNTEADKSAMLSMFRGG</sequence>
<dbReference type="Proteomes" id="UP000234240">
    <property type="component" value="Unassembled WGS sequence"/>
</dbReference>
<dbReference type="InterPro" id="IPR013762">
    <property type="entry name" value="Integrase-like_cat_sf"/>
</dbReference>
<gene>
    <name evidence="3" type="ORF">CYR55_23110</name>
</gene>
<keyword evidence="1" id="KW-0233">DNA recombination</keyword>
<evidence type="ECO:0000256" key="1">
    <source>
        <dbReference type="ARBA" id="ARBA00023172"/>
    </source>
</evidence>
<organism evidence="3 4">
    <name type="scientific">Chimaeribacter californicus</name>
    <dbReference type="NCBI Taxonomy" id="2060067"/>
    <lineage>
        <taxon>Bacteria</taxon>
        <taxon>Pseudomonadati</taxon>
        <taxon>Pseudomonadota</taxon>
        <taxon>Gammaproteobacteria</taxon>
        <taxon>Enterobacterales</taxon>
        <taxon>Yersiniaceae</taxon>
        <taxon>Chimaeribacter</taxon>
    </lineage>
</organism>
<dbReference type="RefSeq" id="WP_165699667.1">
    <property type="nucleotide sequence ID" value="NZ_PJZF01000103.1"/>
</dbReference>
<name>A0A2N5DSL5_9GAMM</name>
<accession>A0A2N5DSL5</accession>
<feature type="domain" description="Tyr recombinase" evidence="2">
    <location>
        <begin position="13"/>
        <end position="137"/>
    </location>
</feature>
<dbReference type="AlphaFoldDB" id="A0A2N5DSL5"/>
<feature type="non-terminal residue" evidence="3">
    <location>
        <position position="1"/>
    </location>
</feature>
<keyword evidence="4" id="KW-1185">Reference proteome</keyword>
<comment type="caution">
    <text evidence="3">The sequence shown here is derived from an EMBL/GenBank/DDBJ whole genome shotgun (WGS) entry which is preliminary data.</text>
</comment>
<protein>
    <submittedName>
        <fullName evidence="3">Recombinase Cre</fullName>
    </submittedName>
</protein>
<dbReference type="InterPro" id="IPR002104">
    <property type="entry name" value="Integrase_catalytic"/>
</dbReference>
<dbReference type="InterPro" id="IPR011010">
    <property type="entry name" value="DNA_brk_join_enz"/>
</dbReference>
<dbReference type="GO" id="GO:0003677">
    <property type="term" value="F:DNA binding"/>
    <property type="evidence" value="ECO:0007669"/>
    <property type="project" value="InterPro"/>
</dbReference>
<dbReference type="Gene3D" id="1.10.443.10">
    <property type="entry name" value="Intergrase catalytic core"/>
    <property type="match status" value="1"/>
</dbReference>
<evidence type="ECO:0000313" key="3">
    <source>
        <dbReference type="EMBL" id="PLR29069.1"/>
    </source>
</evidence>
<dbReference type="EMBL" id="PJZF01000103">
    <property type="protein sequence ID" value="PLR29069.1"/>
    <property type="molecule type" value="Genomic_DNA"/>
</dbReference>
<dbReference type="GO" id="GO:0015074">
    <property type="term" value="P:DNA integration"/>
    <property type="evidence" value="ECO:0007669"/>
    <property type="project" value="InterPro"/>
</dbReference>
<reference evidence="3 4" key="1">
    <citation type="submission" date="2017-12" db="EMBL/GenBank/DDBJ databases">
        <title>Characterization of six clinical isolates of Enterochimera gen. nov., a novel genus of the Yersiniaciae family and the three species Enterochimera arupensis sp. nov., Enterochimera coloradensis sp. nov, and Enterochimera californica sp. nov.</title>
        <authorList>
            <person name="Rossi A."/>
            <person name="Fisher M."/>
        </authorList>
    </citation>
    <scope>NUCLEOTIDE SEQUENCE [LARGE SCALE GENOMIC DNA]</scope>
    <source>
        <strain evidence="4">2015-Iso6</strain>
    </source>
</reference>
<dbReference type="Pfam" id="PF00589">
    <property type="entry name" value="Phage_integrase"/>
    <property type="match status" value="1"/>
</dbReference>
<evidence type="ECO:0000259" key="2">
    <source>
        <dbReference type="Pfam" id="PF00589"/>
    </source>
</evidence>
<proteinExistence type="predicted"/>
<dbReference type="GO" id="GO:0006310">
    <property type="term" value="P:DNA recombination"/>
    <property type="evidence" value="ECO:0007669"/>
    <property type="project" value="UniProtKB-KW"/>
</dbReference>